<comment type="caution">
    <text evidence="6">The sequence shown here is derived from an EMBL/GenBank/DDBJ whole genome shotgun (WGS) entry which is preliminary data.</text>
</comment>
<proteinExistence type="predicted"/>
<dbReference type="EMBL" id="JAEKNR010000196">
    <property type="protein sequence ID" value="MBJ7600239.1"/>
    <property type="molecule type" value="Genomic_DNA"/>
</dbReference>
<keyword evidence="3" id="KW-0560">Oxidoreductase</keyword>
<dbReference type="RefSeq" id="WP_338203995.1">
    <property type="nucleotide sequence ID" value="NZ_JAEKNR010000196.1"/>
</dbReference>
<organism evidence="6 7">
    <name type="scientific">Candidatus Nephthysia bennettiae</name>
    <dbReference type="NCBI Taxonomy" id="3127016"/>
    <lineage>
        <taxon>Bacteria</taxon>
        <taxon>Bacillati</taxon>
        <taxon>Candidatus Dormiibacterota</taxon>
        <taxon>Candidatus Dormibacteria</taxon>
        <taxon>Candidatus Dormibacterales</taxon>
        <taxon>Candidatus Dormibacteraceae</taxon>
        <taxon>Candidatus Nephthysia</taxon>
    </lineage>
</organism>
<evidence type="ECO:0000256" key="4">
    <source>
        <dbReference type="ARBA" id="ARBA00023033"/>
    </source>
</evidence>
<dbReference type="Pfam" id="PF00296">
    <property type="entry name" value="Bac_luciferase"/>
    <property type="match status" value="1"/>
</dbReference>
<protein>
    <submittedName>
        <fullName evidence="6">TIGR03621 family F420-dependent LLM class oxidoreductase</fullName>
    </submittedName>
</protein>
<dbReference type="NCBIfam" id="TIGR03621">
    <property type="entry name" value="F420_MSMEG_2516"/>
    <property type="match status" value="1"/>
</dbReference>
<evidence type="ECO:0000259" key="5">
    <source>
        <dbReference type="Pfam" id="PF00296"/>
    </source>
</evidence>
<dbReference type="PANTHER" id="PTHR42847:SF4">
    <property type="entry name" value="ALKANESULFONATE MONOOXYGENASE-RELATED"/>
    <property type="match status" value="1"/>
</dbReference>
<keyword evidence="2" id="KW-0288">FMN</keyword>
<dbReference type="InterPro" id="IPR050172">
    <property type="entry name" value="SsuD_RutA_monooxygenase"/>
</dbReference>
<dbReference type="Gene3D" id="3.20.20.30">
    <property type="entry name" value="Luciferase-like domain"/>
    <property type="match status" value="1"/>
</dbReference>
<dbReference type="InterPro" id="IPR011251">
    <property type="entry name" value="Luciferase-like_dom"/>
</dbReference>
<keyword evidence="4" id="KW-0503">Monooxygenase</keyword>
<dbReference type="PANTHER" id="PTHR42847">
    <property type="entry name" value="ALKANESULFONATE MONOOXYGENASE"/>
    <property type="match status" value="1"/>
</dbReference>
<dbReference type="InterPro" id="IPR019923">
    <property type="entry name" value="Lucif-like_OxRdtase_MSMEG_2516"/>
</dbReference>
<keyword evidence="7" id="KW-1185">Reference proteome</keyword>
<dbReference type="AlphaFoldDB" id="A0A934K7C6"/>
<feature type="domain" description="Luciferase-like" evidence="5">
    <location>
        <begin position="23"/>
        <end position="221"/>
    </location>
</feature>
<evidence type="ECO:0000256" key="2">
    <source>
        <dbReference type="ARBA" id="ARBA00022643"/>
    </source>
</evidence>
<gene>
    <name evidence="6" type="ORF">JF922_19470</name>
</gene>
<evidence type="ECO:0000313" key="6">
    <source>
        <dbReference type="EMBL" id="MBJ7600239.1"/>
    </source>
</evidence>
<dbReference type="InterPro" id="IPR036661">
    <property type="entry name" value="Luciferase-like_sf"/>
</dbReference>
<evidence type="ECO:0000256" key="3">
    <source>
        <dbReference type="ARBA" id="ARBA00023002"/>
    </source>
</evidence>
<evidence type="ECO:0000313" key="7">
    <source>
        <dbReference type="Proteomes" id="UP000612893"/>
    </source>
</evidence>
<dbReference type="SUPFAM" id="SSF51679">
    <property type="entry name" value="Bacterial luciferase-like"/>
    <property type="match status" value="1"/>
</dbReference>
<dbReference type="GO" id="GO:0004497">
    <property type="term" value="F:monooxygenase activity"/>
    <property type="evidence" value="ECO:0007669"/>
    <property type="project" value="UniProtKB-KW"/>
</dbReference>
<sequence length="300" mass="31210">MTTTRPFRFGVVAAQAPSGVEWAAKARRIESMGYSTLLMPDGLRHSLAPLPALAAAAVATSSLRVGTYVLANDFRNPVLLAKEAATVDVVSDGRFELGLGAGRPAAAEDNRMLGLPFGSGGERVAALEESLRLIKALLSGETASASGPRYAAASAEIAPRSVQHPHPPILVAGSGRRLLSLAAREADIVALGVAPTETEAGAAERIAWLQEAAGERFGRLELNMTLMAVGHQVPRWVSSQLGVSAEGLAASGAVSALIGSVDEMCETLVRRREALGVSYVAVSDEMMEALAPVVERLAGH</sequence>
<name>A0A934K7C6_9BACT</name>
<keyword evidence="1" id="KW-0285">Flavoprotein</keyword>
<dbReference type="Proteomes" id="UP000612893">
    <property type="component" value="Unassembled WGS sequence"/>
</dbReference>
<evidence type="ECO:0000256" key="1">
    <source>
        <dbReference type="ARBA" id="ARBA00022630"/>
    </source>
</evidence>
<accession>A0A934K7C6</accession>
<reference evidence="6" key="1">
    <citation type="submission" date="2020-10" db="EMBL/GenBank/DDBJ databases">
        <title>Ca. Dormibacterota MAGs.</title>
        <authorList>
            <person name="Montgomery K."/>
        </authorList>
    </citation>
    <scope>NUCLEOTIDE SEQUENCE [LARGE SCALE GENOMIC DNA]</scope>
    <source>
        <strain evidence="6">SC8812_S17_10</strain>
    </source>
</reference>